<feature type="domain" description="AraC effector-binding" evidence="1">
    <location>
        <begin position="3"/>
        <end position="150"/>
    </location>
</feature>
<comment type="caution">
    <text evidence="2">The sequence shown here is derived from an EMBL/GenBank/DDBJ whole genome shotgun (WGS) entry which is preliminary data.</text>
</comment>
<dbReference type="PANTHER" id="PTHR34818">
    <property type="entry name" value="PROTEIN BLI-3"/>
    <property type="match status" value="1"/>
</dbReference>
<name>A0A1Y4IJF1_PARDI</name>
<reference evidence="3" key="1">
    <citation type="submission" date="2017-04" db="EMBL/GenBank/DDBJ databases">
        <title>Function of individual gut microbiota members based on whole genome sequencing of pure cultures obtained from chicken caecum.</title>
        <authorList>
            <person name="Medvecky M."/>
            <person name="Cejkova D."/>
            <person name="Polansky O."/>
            <person name="Karasova D."/>
            <person name="Kubasova T."/>
            <person name="Cizek A."/>
            <person name="Rychlik I."/>
        </authorList>
    </citation>
    <scope>NUCLEOTIDE SEQUENCE [LARGE SCALE GENOMIC DNA]</scope>
    <source>
        <strain evidence="3">An199</strain>
    </source>
</reference>
<evidence type="ECO:0000259" key="1">
    <source>
        <dbReference type="SMART" id="SM00871"/>
    </source>
</evidence>
<evidence type="ECO:0000313" key="2">
    <source>
        <dbReference type="EMBL" id="OUP20445.1"/>
    </source>
</evidence>
<dbReference type="Gene3D" id="3.20.80.10">
    <property type="entry name" value="Regulatory factor, effector binding domain"/>
    <property type="match status" value="1"/>
</dbReference>
<dbReference type="Proteomes" id="UP000195950">
    <property type="component" value="Unassembled WGS sequence"/>
</dbReference>
<proteinExistence type="predicted"/>
<dbReference type="SUPFAM" id="SSF55136">
    <property type="entry name" value="Probable bacterial effector-binding domain"/>
    <property type="match status" value="1"/>
</dbReference>
<dbReference type="SUPFAM" id="SSF50475">
    <property type="entry name" value="FMN-binding split barrel"/>
    <property type="match status" value="1"/>
</dbReference>
<dbReference type="EMBL" id="NFJX01000004">
    <property type="protein sequence ID" value="OUP20445.1"/>
    <property type="molecule type" value="Genomic_DNA"/>
</dbReference>
<dbReference type="AlphaFoldDB" id="A0A1Y4IJF1"/>
<gene>
    <name evidence="2" type="ORF">B5F32_05830</name>
</gene>
<accession>A0A1Y4IJF1</accession>
<dbReference type="InterPro" id="IPR038725">
    <property type="entry name" value="YdaG_split_barrel_FMN-bd"/>
</dbReference>
<dbReference type="PANTHER" id="PTHR34818:SF1">
    <property type="entry name" value="PROTEIN BLI-3"/>
    <property type="match status" value="1"/>
</dbReference>
<dbReference type="Pfam" id="PF16242">
    <property type="entry name" value="Pyrid_ox_like"/>
    <property type="match status" value="1"/>
</dbReference>
<dbReference type="RefSeq" id="WP_087343147.1">
    <property type="nucleotide sequence ID" value="NZ_NFJX01000004.1"/>
</dbReference>
<dbReference type="Pfam" id="PF06445">
    <property type="entry name" value="GyrI-like"/>
    <property type="match status" value="1"/>
</dbReference>
<protein>
    <submittedName>
        <fullName evidence="2">AraC family transcriptional regulator</fullName>
    </submittedName>
</protein>
<dbReference type="Gene3D" id="2.30.110.10">
    <property type="entry name" value="Electron Transport, Fmn-binding Protein, Chain A"/>
    <property type="match status" value="1"/>
</dbReference>
<dbReference type="InterPro" id="IPR010499">
    <property type="entry name" value="AraC_E-bd"/>
</dbReference>
<dbReference type="InterPro" id="IPR011256">
    <property type="entry name" value="Reg_factor_effector_dom_sf"/>
</dbReference>
<dbReference type="InterPro" id="IPR029442">
    <property type="entry name" value="GyrI-like"/>
</dbReference>
<dbReference type="SMART" id="SM00871">
    <property type="entry name" value="AraC_E_bind"/>
    <property type="match status" value="1"/>
</dbReference>
<organism evidence="2 3">
    <name type="scientific">Parabacteroides distasonis</name>
    <dbReference type="NCBI Taxonomy" id="823"/>
    <lineage>
        <taxon>Bacteria</taxon>
        <taxon>Pseudomonadati</taxon>
        <taxon>Bacteroidota</taxon>
        <taxon>Bacteroidia</taxon>
        <taxon>Bacteroidales</taxon>
        <taxon>Tannerellaceae</taxon>
        <taxon>Parabacteroides</taxon>
    </lineage>
</organism>
<sequence length="296" mass="32772">MNYTFELKELQAEHIVFLHHQGDMNQIPNTIGKLLRWAGPRGLMANAENKLVSIYQQEEKGMSTDIGITVSAEMEGDGEISKGVLPDGLYAIGHFEIGIGEIPTAWSLMYTLTSKHQCKPRPGKTFEVYQSNPDQHPEGKCKVDLCIPVQMVDLSTMEKKAGSLLAECDTVMLASVTEDGCPRPVPMGKIKADGISRIWFSTGTFSDKTIQFQINPKAGVCFMKGGDSIVLTGKVEIVSDMETKTALWSDWMFAHFPGGVTDPNYCILMFTSENATYWIDNEFVKAKVPSLSPFSR</sequence>
<dbReference type="InterPro" id="IPR012349">
    <property type="entry name" value="Split_barrel_FMN-bd"/>
</dbReference>
<dbReference type="InterPro" id="IPR052917">
    <property type="entry name" value="Stress-Dev_Protein"/>
</dbReference>
<evidence type="ECO:0000313" key="3">
    <source>
        <dbReference type="Proteomes" id="UP000195950"/>
    </source>
</evidence>